<dbReference type="SUPFAM" id="SSF117070">
    <property type="entry name" value="LEA14-like"/>
    <property type="match status" value="1"/>
</dbReference>
<organism evidence="7">
    <name type="scientific">Selaginella moellendorffii</name>
    <name type="common">Spikemoss</name>
    <dbReference type="NCBI Taxonomy" id="88036"/>
    <lineage>
        <taxon>Eukaryota</taxon>
        <taxon>Viridiplantae</taxon>
        <taxon>Streptophyta</taxon>
        <taxon>Embryophyta</taxon>
        <taxon>Tracheophyta</taxon>
        <taxon>Lycopodiopsida</taxon>
        <taxon>Selaginellales</taxon>
        <taxon>Selaginellaceae</taxon>
        <taxon>Selaginella</taxon>
    </lineage>
</organism>
<evidence type="ECO:0000259" key="5">
    <source>
        <dbReference type="Pfam" id="PF03168"/>
    </source>
</evidence>
<name>D8R5Z5_SELML</name>
<dbReference type="PANTHER" id="PTHR31234:SF2">
    <property type="entry name" value="OS05G0199100 PROTEIN"/>
    <property type="match status" value="1"/>
</dbReference>
<evidence type="ECO:0000313" key="6">
    <source>
        <dbReference type="EMBL" id="EFJ32236.1"/>
    </source>
</evidence>
<dbReference type="eggNOG" id="ENOG502QWEY">
    <property type="taxonomic scope" value="Eukaryota"/>
</dbReference>
<feature type="domain" description="Late embryogenesis abundant protein LEA-2 subgroup" evidence="5">
    <location>
        <begin position="52"/>
        <end position="150"/>
    </location>
</feature>
<dbReference type="Pfam" id="PF03168">
    <property type="entry name" value="LEA_2"/>
    <property type="match status" value="1"/>
</dbReference>
<comment type="subcellular location">
    <subcellularLocation>
        <location evidence="1">Membrane</location>
        <topology evidence="1">Single-pass membrane protein</topology>
    </subcellularLocation>
</comment>
<keyword evidence="4" id="KW-0472">Membrane</keyword>
<protein>
    <recommendedName>
        <fullName evidence="5">Late embryogenesis abundant protein LEA-2 subgroup domain-containing protein</fullName>
    </recommendedName>
</protein>
<sequence length="177" mass="19651">MALAGIAAAGAMAAGGVALWKFRPKDPIFEMRFCTDSPMLMAVIDVELVLSISVTNPNVAPIAYTSTTMDIFYHDTLLGQAKVDEGTQEADSTKILRVPAKLDGLQVTNHVKDLIKDVYKREMLLHSTVTICGAARVWKWRHKFEVHVDSDIKVDPIYLDVIEQENRVHMEMPLVAG</sequence>
<evidence type="ECO:0000256" key="4">
    <source>
        <dbReference type="ARBA" id="ARBA00023136"/>
    </source>
</evidence>
<dbReference type="FunCoup" id="D8R5Z5">
    <property type="interactions" value="168"/>
</dbReference>
<dbReference type="Gramene" id="EFJ32236">
    <property type="protein sequence ID" value="EFJ32236"/>
    <property type="gene ID" value="SELMODRAFT_439563"/>
</dbReference>
<dbReference type="InterPro" id="IPR004864">
    <property type="entry name" value="LEA_2"/>
</dbReference>
<dbReference type="OMA" id="PAKMDGL"/>
<evidence type="ECO:0000256" key="1">
    <source>
        <dbReference type="ARBA" id="ARBA00004167"/>
    </source>
</evidence>
<dbReference type="InterPro" id="IPR044839">
    <property type="entry name" value="NDR1-like"/>
</dbReference>
<keyword evidence="2" id="KW-0812">Transmembrane</keyword>
<dbReference type="Gene3D" id="2.60.40.1820">
    <property type="match status" value="1"/>
</dbReference>
<dbReference type="PANTHER" id="PTHR31234">
    <property type="entry name" value="LATE EMBRYOGENESIS ABUNDANT (LEA) HYDROXYPROLINE-RICH GLYCOPROTEIN FAMILY"/>
    <property type="match status" value="1"/>
</dbReference>
<evidence type="ECO:0000256" key="3">
    <source>
        <dbReference type="ARBA" id="ARBA00022989"/>
    </source>
</evidence>
<reference evidence="6 7" key="1">
    <citation type="journal article" date="2011" name="Science">
        <title>The Selaginella genome identifies genetic changes associated with the evolution of vascular plants.</title>
        <authorList>
            <person name="Banks J.A."/>
            <person name="Nishiyama T."/>
            <person name="Hasebe M."/>
            <person name="Bowman J.L."/>
            <person name="Gribskov M."/>
            <person name="dePamphilis C."/>
            <person name="Albert V.A."/>
            <person name="Aono N."/>
            <person name="Aoyama T."/>
            <person name="Ambrose B.A."/>
            <person name="Ashton N.W."/>
            <person name="Axtell M.J."/>
            <person name="Barker E."/>
            <person name="Barker M.S."/>
            <person name="Bennetzen J.L."/>
            <person name="Bonawitz N.D."/>
            <person name="Chapple C."/>
            <person name="Cheng C."/>
            <person name="Correa L.G."/>
            <person name="Dacre M."/>
            <person name="DeBarry J."/>
            <person name="Dreyer I."/>
            <person name="Elias M."/>
            <person name="Engstrom E.M."/>
            <person name="Estelle M."/>
            <person name="Feng L."/>
            <person name="Finet C."/>
            <person name="Floyd S.K."/>
            <person name="Frommer W.B."/>
            <person name="Fujita T."/>
            <person name="Gramzow L."/>
            <person name="Gutensohn M."/>
            <person name="Harholt J."/>
            <person name="Hattori M."/>
            <person name="Heyl A."/>
            <person name="Hirai T."/>
            <person name="Hiwatashi Y."/>
            <person name="Ishikawa M."/>
            <person name="Iwata M."/>
            <person name="Karol K.G."/>
            <person name="Koehler B."/>
            <person name="Kolukisaoglu U."/>
            <person name="Kubo M."/>
            <person name="Kurata T."/>
            <person name="Lalonde S."/>
            <person name="Li K."/>
            <person name="Li Y."/>
            <person name="Litt A."/>
            <person name="Lyons E."/>
            <person name="Manning G."/>
            <person name="Maruyama T."/>
            <person name="Michael T.P."/>
            <person name="Mikami K."/>
            <person name="Miyazaki S."/>
            <person name="Morinaga S."/>
            <person name="Murata T."/>
            <person name="Mueller-Roeber B."/>
            <person name="Nelson D.R."/>
            <person name="Obara M."/>
            <person name="Oguri Y."/>
            <person name="Olmstead R.G."/>
            <person name="Onodera N."/>
            <person name="Petersen B.L."/>
            <person name="Pils B."/>
            <person name="Prigge M."/>
            <person name="Rensing S.A."/>
            <person name="Riano-Pachon D.M."/>
            <person name="Roberts A.W."/>
            <person name="Sato Y."/>
            <person name="Scheller H.V."/>
            <person name="Schulz B."/>
            <person name="Schulz C."/>
            <person name="Shakirov E.V."/>
            <person name="Shibagaki N."/>
            <person name="Shinohara N."/>
            <person name="Shippen D.E."/>
            <person name="Soerensen I."/>
            <person name="Sotooka R."/>
            <person name="Sugimoto N."/>
            <person name="Sugita M."/>
            <person name="Sumikawa N."/>
            <person name="Tanurdzic M."/>
            <person name="Theissen G."/>
            <person name="Ulvskov P."/>
            <person name="Wakazuki S."/>
            <person name="Weng J.K."/>
            <person name="Willats W.W."/>
            <person name="Wipf D."/>
            <person name="Wolf P.G."/>
            <person name="Yang L."/>
            <person name="Zimmer A.D."/>
            <person name="Zhu Q."/>
            <person name="Mitros T."/>
            <person name="Hellsten U."/>
            <person name="Loque D."/>
            <person name="Otillar R."/>
            <person name="Salamov A."/>
            <person name="Schmutz J."/>
            <person name="Shapiro H."/>
            <person name="Lindquist E."/>
            <person name="Lucas S."/>
            <person name="Rokhsar D."/>
            <person name="Grigoriev I.V."/>
        </authorList>
    </citation>
    <scope>NUCLEOTIDE SEQUENCE [LARGE SCALE GENOMIC DNA]</scope>
</reference>
<dbReference type="GO" id="GO:0016020">
    <property type="term" value="C:membrane"/>
    <property type="evidence" value="ECO:0007669"/>
    <property type="project" value="UniProtKB-SubCell"/>
</dbReference>
<accession>D8R5Z5</accession>
<evidence type="ECO:0000313" key="7">
    <source>
        <dbReference type="Proteomes" id="UP000001514"/>
    </source>
</evidence>
<keyword evidence="7" id="KW-1185">Reference proteome</keyword>
<keyword evidence="3" id="KW-1133">Transmembrane helix</keyword>
<proteinExistence type="predicted"/>
<dbReference type="EMBL" id="GL377572">
    <property type="protein sequence ID" value="EFJ32236.1"/>
    <property type="molecule type" value="Genomic_DNA"/>
</dbReference>
<dbReference type="AlphaFoldDB" id="D8R5Z5"/>
<evidence type="ECO:0000256" key="2">
    <source>
        <dbReference type="ARBA" id="ARBA00022692"/>
    </source>
</evidence>
<dbReference type="InParanoid" id="D8R5Z5"/>
<gene>
    <name evidence="6" type="ORF">SELMODRAFT_439563</name>
</gene>
<dbReference type="KEGG" id="smo:SELMODRAFT_439563"/>
<dbReference type="Proteomes" id="UP000001514">
    <property type="component" value="Unassembled WGS sequence"/>
</dbReference>
<dbReference type="HOGENOM" id="CLU_103536_0_0_1"/>
<dbReference type="GO" id="GO:0098542">
    <property type="term" value="P:defense response to other organism"/>
    <property type="evidence" value="ECO:0007669"/>
    <property type="project" value="InterPro"/>
</dbReference>